<keyword evidence="13" id="KW-1185">Reference proteome</keyword>
<evidence type="ECO:0000256" key="3">
    <source>
        <dbReference type="ARBA" id="ARBA00012954"/>
    </source>
</evidence>
<dbReference type="Proteomes" id="UP000285478">
    <property type="component" value="Chromosome"/>
</dbReference>
<dbReference type="InterPro" id="IPR014027">
    <property type="entry name" value="UDP-Glc/GDP-Man_DH_C"/>
</dbReference>
<dbReference type="PANTHER" id="PTHR43750">
    <property type="entry name" value="UDP-GLUCOSE 6-DEHYDROGENASE TUAD"/>
    <property type="match status" value="1"/>
</dbReference>
<dbReference type="Pfam" id="PF03721">
    <property type="entry name" value="UDPG_MGDP_dh_N"/>
    <property type="match status" value="1"/>
</dbReference>
<feature type="binding site" evidence="10">
    <location>
        <position position="151"/>
    </location>
    <ligand>
        <name>NAD(+)</name>
        <dbReference type="ChEBI" id="CHEBI:57540"/>
    </ligand>
</feature>
<feature type="binding site" evidence="9">
    <location>
        <begin position="248"/>
        <end position="252"/>
    </location>
    <ligand>
        <name>substrate</name>
    </ligand>
</feature>
<evidence type="ECO:0000256" key="9">
    <source>
        <dbReference type="PIRSR" id="PIRSR500134-2"/>
    </source>
</evidence>
<dbReference type="GO" id="GO:0006065">
    <property type="term" value="P:UDP-glucuronate biosynthetic process"/>
    <property type="evidence" value="ECO:0007669"/>
    <property type="project" value="UniProtKB-UniPathway"/>
</dbReference>
<evidence type="ECO:0000256" key="5">
    <source>
        <dbReference type="ARBA" id="ARBA00023002"/>
    </source>
</evidence>
<dbReference type="SMART" id="SM00984">
    <property type="entry name" value="UDPG_MGDP_dh_C"/>
    <property type="match status" value="1"/>
</dbReference>
<evidence type="ECO:0000256" key="6">
    <source>
        <dbReference type="ARBA" id="ARBA00023027"/>
    </source>
</evidence>
<dbReference type="GO" id="GO:0000271">
    <property type="term" value="P:polysaccharide biosynthetic process"/>
    <property type="evidence" value="ECO:0007669"/>
    <property type="project" value="InterPro"/>
</dbReference>
<dbReference type="PIRSF" id="PIRSF000124">
    <property type="entry name" value="UDPglc_GDPman_dh"/>
    <property type="match status" value="1"/>
</dbReference>
<comment type="similarity">
    <text evidence="2 8">Belongs to the UDP-glucose/GDP-mannose dehydrogenase family.</text>
</comment>
<dbReference type="AlphaFoldDB" id="A0A410H1P9"/>
<dbReference type="UniPathway" id="UPA00038">
    <property type="reaction ID" value="UER00491"/>
</dbReference>
<dbReference type="EC" id="1.1.1.22" evidence="3 8"/>
<dbReference type="Gene3D" id="1.20.5.100">
    <property type="entry name" value="Cytochrome c1, transmembrane anchor, C-terminal"/>
    <property type="match status" value="1"/>
</dbReference>
<dbReference type="SUPFAM" id="SSF52413">
    <property type="entry name" value="UDP-glucose/GDP-mannose dehydrogenase C-terminal domain"/>
    <property type="match status" value="1"/>
</dbReference>
<evidence type="ECO:0000256" key="8">
    <source>
        <dbReference type="PIRNR" id="PIRNR000124"/>
    </source>
</evidence>
<dbReference type="GO" id="GO:0051287">
    <property type="term" value="F:NAD binding"/>
    <property type="evidence" value="ECO:0007669"/>
    <property type="project" value="InterPro"/>
</dbReference>
<dbReference type="SUPFAM" id="SSF51735">
    <property type="entry name" value="NAD(P)-binding Rossmann-fold domains"/>
    <property type="match status" value="1"/>
</dbReference>
<keyword evidence="5 8" id="KW-0560">Oxidoreductase</keyword>
<evidence type="ECO:0000313" key="13">
    <source>
        <dbReference type="Proteomes" id="UP000285478"/>
    </source>
</evidence>
<feature type="binding site" evidence="9">
    <location>
        <position position="203"/>
    </location>
    <ligand>
        <name>substrate</name>
    </ligand>
</feature>
<feature type="binding site" evidence="9">
    <location>
        <position position="320"/>
    </location>
    <ligand>
        <name>substrate</name>
    </ligand>
</feature>
<dbReference type="Pfam" id="PF00984">
    <property type="entry name" value="UDPG_MGDP_dh"/>
    <property type="match status" value="1"/>
</dbReference>
<dbReference type="InterPro" id="IPR017476">
    <property type="entry name" value="UDP-Glc/GDP-Man"/>
</dbReference>
<evidence type="ECO:0000259" key="11">
    <source>
        <dbReference type="SMART" id="SM00984"/>
    </source>
</evidence>
<keyword evidence="6 8" id="KW-0520">NAD</keyword>
<evidence type="ECO:0000256" key="7">
    <source>
        <dbReference type="ARBA" id="ARBA00047473"/>
    </source>
</evidence>
<feature type="binding site" evidence="10">
    <location>
        <position position="114"/>
    </location>
    <ligand>
        <name>NAD(+)</name>
        <dbReference type="ChEBI" id="CHEBI:57540"/>
    </ligand>
</feature>
<dbReference type="KEGG" id="htr:EPV75_03695"/>
<gene>
    <name evidence="12" type="ORF">EPV75_03695</name>
</gene>
<dbReference type="GO" id="GO:0003979">
    <property type="term" value="F:UDP-glucose 6-dehydrogenase activity"/>
    <property type="evidence" value="ECO:0007669"/>
    <property type="project" value="UniProtKB-EC"/>
</dbReference>
<evidence type="ECO:0000256" key="4">
    <source>
        <dbReference type="ARBA" id="ARBA00015132"/>
    </source>
</evidence>
<accession>A0A410H1P9</accession>
<evidence type="ECO:0000256" key="10">
    <source>
        <dbReference type="PIRSR" id="PIRSR500134-3"/>
    </source>
</evidence>
<dbReference type="InterPro" id="IPR028357">
    <property type="entry name" value="UDPglc_DH_bac"/>
</dbReference>
<reference evidence="12 13" key="1">
    <citation type="journal article" date="2018" name="Environ. Microbiol.">
        <title>Genomes of ubiquitous marine and hypersaline Hydrogenovibrio, Thiomicrorhabdus and Thiomicrospira spp. encode a diversity of mechanisms to sustain chemolithoautotrophy in heterogeneous environments.</title>
        <authorList>
            <person name="Scott K.M."/>
            <person name="Williams J."/>
            <person name="Porter C.M.B."/>
            <person name="Russel S."/>
            <person name="Harmer T.L."/>
            <person name="Paul J.H."/>
            <person name="Antonen K.M."/>
            <person name="Bridges M.K."/>
            <person name="Camper G.J."/>
            <person name="Campla C.K."/>
            <person name="Casella L.G."/>
            <person name="Chase E."/>
            <person name="Conrad J.W."/>
            <person name="Cruz M.C."/>
            <person name="Dunlap D.S."/>
            <person name="Duran L."/>
            <person name="Fahsbender E.M."/>
            <person name="Goldsmith D.B."/>
            <person name="Keeley R.F."/>
            <person name="Kondoff M.R."/>
            <person name="Kussy B.I."/>
            <person name="Lane M.K."/>
            <person name="Lawler S."/>
            <person name="Leigh B.A."/>
            <person name="Lewis C."/>
            <person name="Lostal L.M."/>
            <person name="Marking D."/>
            <person name="Mancera P.A."/>
            <person name="McClenthan E.C."/>
            <person name="McIntyre E.A."/>
            <person name="Mine J.A."/>
            <person name="Modi S."/>
            <person name="Moore B.D."/>
            <person name="Morgan W.A."/>
            <person name="Nelson K.M."/>
            <person name="Nguyen K.N."/>
            <person name="Ogburn N."/>
            <person name="Parrino D.G."/>
            <person name="Pedapudi A.D."/>
            <person name="Pelham R.P."/>
            <person name="Preece A.M."/>
            <person name="Rampersad E.A."/>
            <person name="Richardson J.C."/>
            <person name="Rodgers C.M."/>
            <person name="Schaffer B.L."/>
            <person name="Sheridan N.E."/>
            <person name="Solone M.R."/>
            <person name="Staley Z.R."/>
            <person name="Tabuchi M."/>
            <person name="Waide R.J."/>
            <person name="Wanjugi P.W."/>
            <person name="Young S."/>
            <person name="Clum A."/>
            <person name="Daum C."/>
            <person name="Huntemann M."/>
            <person name="Ivanova N."/>
            <person name="Kyrpides N."/>
            <person name="Mikhailova N."/>
            <person name="Palaniappan K."/>
            <person name="Pillay M."/>
            <person name="Reddy T.B.K."/>
            <person name="Shapiro N."/>
            <person name="Stamatis D."/>
            <person name="Varghese N."/>
            <person name="Woyke T."/>
            <person name="Boden R."/>
            <person name="Freyermuth S.K."/>
            <person name="Kerfeld C.A."/>
        </authorList>
    </citation>
    <scope>NUCLEOTIDE SEQUENCE [LARGE SCALE GENOMIC DNA]</scope>
    <source>
        <strain evidence="12 13">JR-2</strain>
    </source>
</reference>
<dbReference type="Pfam" id="PF03720">
    <property type="entry name" value="UDPG_MGDP_dh_C"/>
    <property type="match status" value="1"/>
</dbReference>
<evidence type="ECO:0000256" key="2">
    <source>
        <dbReference type="ARBA" id="ARBA00006601"/>
    </source>
</evidence>
<dbReference type="Gene3D" id="3.40.50.720">
    <property type="entry name" value="NAD(P)-binding Rossmann-like Domain"/>
    <property type="match status" value="2"/>
</dbReference>
<dbReference type="SUPFAM" id="SSF48179">
    <property type="entry name" value="6-phosphogluconate dehydrogenase C-terminal domain-like"/>
    <property type="match status" value="1"/>
</dbReference>
<evidence type="ECO:0000256" key="1">
    <source>
        <dbReference type="ARBA" id="ARBA00004701"/>
    </source>
</evidence>
<dbReference type="InterPro" id="IPR001732">
    <property type="entry name" value="UDP-Glc/GDP-Man_DH_N"/>
</dbReference>
<organism evidence="12 13">
    <name type="scientific">Hydrogenovibrio thermophilus</name>
    <dbReference type="NCBI Taxonomy" id="265883"/>
    <lineage>
        <taxon>Bacteria</taxon>
        <taxon>Pseudomonadati</taxon>
        <taxon>Pseudomonadota</taxon>
        <taxon>Gammaproteobacteria</taxon>
        <taxon>Thiotrichales</taxon>
        <taxon>Piscirickettsiaceae</taxon>
        <taxon>Hydrogenovibrio</taxon>
    </lineage>
</organism>
<feature type="binding site" evidence="9">
    <location>
        <begin position="148"/>
        <end position="151"/>
    </location>
    <ligand>
        <name>substrate</name>
    </ligand>
</feature>
<comment type="catalytic activity">
    <reaction evidence="7 8">
        <text>UDP-alpha-D-glucose + 2 NAD(+) + H2O = UDP-alpha-D-glucuronate + 2 NADH + 3 H(+)</text>
        <dbReference type="Rhea" id="RHEA:23596"/>
        <dbReference type="ChEBI" id="CHEBI:15377"/>
        <dbReference type="ChEBI" id="CHEBI:15378"/>
        <dbReference type="ChEBI" id="CHEBI:57540"/>
        <dbReference type="ChEBI" id="CHEBI:57945"/>
        <dbReference type="ChEBI" id="CHEBI:58052"/>
        <dbReference type="ChEBI" id="CHEBI:58885"/>
        <dbReference type="EC" id="1.1.1.22"/>
    </reaction>
</comment>
<evidence type="ECO:0000313" key="12">
    <source>
        <dbReference type="EMBL" id="QAB14839.1"/>
    </source>
</evidence>
<dbReference type="InterPro" id="IPR014026">
    <property type="entry name" value="UDP-Glc/GDP-Man_DH_dimer"/>
</dbReference>
<dbReference type="PIRSF" id="PIRSF500134">
    <property type="entry name" value="UDPglc_DH_bac"/>
    <property type="match status" value="1"/>
</dbReference>
<proteinExistence type="inferred from homology"/>
<dbReference type="InterPro" id="IPR036291">
    <property type="entry name" value="NAD(P)-bd_dom_sf"/>
</dbReference>
<protein>
    <recommendedName>
        <fullName evidence="4 8">UDP-glucose 6-dehydrogenase</fullName>
        <ecNumber evidence="3 8">1.1.1.22</ecNumber>
    </recommendedName>
</protein>
<dbReference type="RefSeq" id="WP_029939897.1">
    <property type="nucleotide sequence ID" value="NZ_CP035033.1"/>
</dbReference>
<comment type="pathway">
    <text evidence="1">Nucleotide-sugar biosynthesis; UDP-alpha-D-glucuronate biosynthesis; UDP-alpha-D-glucuronate from UDP-alpha-D-glucose: step 1/1.</text>
</comment>
<feature type="binding site" evidence="10">
    <location>
        <position position="35"/>
    </location>
    <ligand>
        <name>NAD(+)</name>
        <dbReference type="ChEBI" id="CHEBI:57540"/>
    </ligand>
</feature>
<dbReference type="EMBL" id="CP035033">
    <property type="protein sequence ID" value="QAB14839.1"/>
    <property type="molecule type" value="Genomic_DNA"/>
</dbReference>
<name>A0A410H1P9_9GAMM</name>
<dbReference type="InterPro" id="IPR008927">
    <property type="entry name" value="6-PGluconate_DH-like_C_sf"/>
</dbReference>
<dbReference type="NCBIfam" id="TIGR03026">
    <property type="entry name" value="NDP-sugDHase"/>
    <property type="match status" value="1"/>
</dbReference>
<dbReference type="InterPro" id="IPR036220">
    <property type="entry name" value="UDP-Glc/GDP-Man_DH_C_sf"/>
</dbReference>
<dbReference type="PANTHER" id="PTHR43750:SF3">
    <property type="entry name" value="UDP-GLUCOSE 6-DEHYDROGENASE TUAD"/>
    <property type="match status" value="1"/>
</dbReference>
<sequence length="436" mass="48489">MRVTVFGCELSGLVTAGSLAHTGNEVLALPIGNLKVEDLRQGILPRDEPGLDQLILSQLKEGRLAFSDDWKAGIEHGEVYMLSMPSWRADRAELVIDEIGKQAQGDVLVVNQSTFPIGTADRFEASIKLAFAQRGLVAKVSVVSMPEFISEGSAINDFSKPSRVILGSQDEDAIAIMRDLMRPFNHVTDQVKVMSTRAAEYTKYAVNALLATRISLVNELANNAEHFNIDMEEVRQGLGSDSRIGFSYLFPGCGFGGPNFAADVQALVGTLQSKGYDADLLKAVLQNNEVQKEVLFRKAWRYFKNDLRGLKIGIWGLSFKPNTATVDNAPSVKTIEALVAQGAEVVAYDPKANPSFKAYWGERNSVTLVEDMYEALEQVDALMILTEWRRFWSPDYQRMFDLMKRPVVFDGRNIYEHDVMVQHGFRHFGVGRGEVI</sequence>
<feature type="binding site" evidence="9">
    <location>
        <position position="256"/>
    </location>
    <ligand>
        <name>substrate</name>
    </ligand>
</feature>
<feature type="domain" description="UDP-glucose/GDP-mannose dehydrogenase C-terminal" evidence="11">
    <location>
        <begin position="313"/>
        <end position="417"/>
    </location>
</feature>